<accession>A0ABQ8CIR1</accession>
<reference evidence="2 3" key="1">
    <citation type="submission" date="2021-05" db="EMBL/GenBank/DDBJ databases">
        <title>Genome Assembly of Synthetic Allotetraploid Brassica napus Reveals Homoeologous Exchanges between Subgenomes.</title>
        <authorList>
            <person name="Davis J.T."/>
        </authorList>
    </citation>
    <scope>NUCLEOTIDE SEQUENCE [LARGE SCALE GENOMIC DNA]</scope>
    <source>
        <strain evidence="3">cv. Da-Ae</strain>
        <tissue evidence="2">Seedling</tissue>
    </source>
</reference>
<organism evidence="2 3">
    <name type="scientific">Brassica napus</name>
    <name type="common">Rape</name>
    <dbReference type="NCBI Taxonomy" id="3708"/>
    <lineage>
        <taxon>Eukaryota</taxon>
        <taxon>Viridiplantae</taxon>
        <taxon>Streptophyta</taxon>
        <taxon>Embryophyta</taxon>
        <taxon>Tracheophyta</taxon>
        <taxon>Spermatophyta</taxon>
        <taxon>Magnoliopsida</taxon>
        <taxon>eudicotyledons</taxon>
        <taxon>Gunneridae</taxon>
        <taxon>Pentapetalae</taxon>
        <taxon>rosids</taxon>
        <taxon>malvids</taxon>
        <taxon>Brassicales</taxon>
        <taxon>Brassicaceae</taxon>
        <taxon>Brassiceae</taxon>
        <taxon>Brassica</taxon>
    </lineage>
</organism>
<proteinExistence type="predicted"/>
<evidence type="ECO:0000256" key="1">
    <source>
        <dbReference type="SAM" id="Phobius"/>
    </source>
</evidence>
<gene>
    <name evidence="2" type="ORF">HID58_030731</name>
</gene>
<dbReference type="InterPro" id="IPR001938">
    <property type="entry name" value="Thaumatin"/>
</dbReference>
<feature type="transmembrane region" description="Helical" evidence="1">
    <location>
        <begin position="256"/>
        <end position="278"/>
    </location>
</feature>
<comment type="caution">
    <text evidence="2">The sequence shown here is derived from an EMBL/GenBank/DDBJ whole genome shotgun (WGS) entry which is preliminary data.</text>
</comment>
<evidence type="ECO:0000313" key="3">
    <source>
        <dbReference type="Proteomes" id="UP000824890"/>
    </source>
</evidence>
<keyword evidence="3" id="KW-1185">Reference proteome</keyword>
<dbReference type="InterPro" id="IPR037176">
    <property type="entry name" value="Osmotin/thaumatin-like_sf"/>
</dbReference>
<dbReference type="Gene3D" id="2.60.110.10">
    <property type="entry name" value="Thaumatin"/>
    <property type="match status" value="2"/>
</dbReference>
<keyword evidence="1" id="KW-0812">Transmembrane</keyword>
<name>A0ABQ8CIR1_BRANA</name>
<dbReference type="CDD" id="cd09218">
    <property type="entry name" value="TLP-PA"/>
    <property type="match status" value="2"/>
</dbReference>
<dbReference type="PANTHER" id="PTHR31048">
    <property type="entry name" value="OS03G0233200 PROTEIN"/>
    <property type="match status" value="1"/>
</dbReference>
<keyword evidence="1" id="KW-0472">Membrane</keyword>
<dbReference type="PRINTS" id="PR00347">
    <property type="entry name" value="THAUMATIN"/>
</dbReference>
<evidence type="ECO:0000313" key="2">
    <source>
        <dbReference type="EMBL" id="KAH0916285.1"/>
    </source>
</evidence>
<sequence>MLHRNLRYKMANFSGLHILFFSFIIATGAISVVSGTVFTIVNRCNFPVWPGILTGDNGVQLNGGGFALKTGASVDVAAPAGWSGRIWGRTGCNFDAFGTGSCLTGNCGNKVQCSGAGGAPPATLAEFTIGHGGAMDFYDVSLVDGYNVQMEIKTQGGSGDCQNVGCVSDLNKICPTELSVLSGGSVVACKSACEAFGSPQYCCTGAFNKPETCPPTDYSRIFKAACPKAYSYAYDDATSTFTCANANYSIIFCPTIYFSGLHILFFSFIIATGAISVVSGTVFTIVNRCNFPVWPGILTGDNGVQLNGGGFALKTGASVDVAAPAGWSGRIWGRTGCNFDAFGTGSCLTGNCGNKVQCSGAGGAPPATLAEFTIGHGGAMDFYDVSLVDGYNVQMEIKTQGGSGDCQNVGCVSDLNKICPTELSVLSGGSVVACKSACEAFGSPQYCCTGAFNKPETCPPTDYSRIFKAACPKAYSYAYDDATSTFTCANANYSIIFCPTI</sequence>
<protein>
    <recommendedName>
        <fullName evidence="4">Thaumatin-like protein</fullName>
    </recommendedName>
</protein>
<dbReference type="Proteomes" id="UP000824890">
    <property type="component" value="Unassembled WGS sequence"/>
</dbReference>
<dbReference type="SUPFAM" id="SSF49870">
    <property type="entry name" value="Osmotin, thaumatin-like protein"/>
    <property type="match status" value="2"/>
</dbReference>
<evidence type="ECO:0008006" key="4">
    <source>
        <dbReference type="Google" id="ProtNLM"/>
    </source>
</evidence>
<dbReference type="PROSITE" id="PS51367">
    <property type="entry name" value="THAUMATIN_2"/>
    <property type="match status" value="2"/>
</dbReference>
<dbReference type="SMART" id="SM00205">
    <property type="entry name" value="THN"/>
    <property type="match status" value="2"/>
</dbReference>
<dbReference type="Pfam" id="PF00314">
    <property type="entry name" value="Thaumatin"/>
    <property type="match status" value="2"/>
</dbReference>
<dbReference type="EMBL" id="JAGKQM010000008">
    <property type="protein sequence ID" value="KAH0916285.1"/>
    <property type="molecule type" value="Genomic_DNA"/>
</dbReference>
<keyword evidence="1" id="KW-1133">Transmembrane helix</keyword>